<dbReference type="GO" id="GO:0015628">
    <property type="term" value="P:protein secretion by the type II secretion system"/>
    <property type="evidence" value="ECO:0007669"/>
    <property type="project" value="TreeGrafter"/>
</dbReference>
<dbReference type="PANTHER" id="PTHR21180:SF32">
    <property type="entry name" value="ENDONUCLEASE_EXONUCLEASE_PHOSPHATASE FAMILY DOMAIN-CONTAINING PROTEIN 1"/>
    <property type="match status" value="1"/>
</dbReference>
<dbReference type="Proteomes" id="UP001229955">
    <property type="component" value="Chromosome"/>
</dbReference>
<dbReference type="InterPro" id="IPR006311">
    <property type="entry name" value="TAT_signal"/>
</dbReference>
<dbReference type="PANTHER" id="PTHR21180">
    <property type="entry name" value="ENDONUCLEASE/EXONUCLEASE/PHOSPHATASE FAMILY DOMAIN-CONTAINING PROTEIN 1"/>
    <property type="match status" value="1"/>
</dbReference>
<evidence type="ECO:0000313" key="5">
    <source>
        <dbReference type="Proteomes" id="UP001229955"/>
    </source>
</evidence>
<feature type="domain" description="Helix-hairpin-helix DNA-binding motif class 1" evidence="2">
    <location>
        <begin position="96"/>
        <end position="115"/>
    </location>
</feature>
<accession>A0AA49Q999</accession>
<evidence type="ECO:0000313" key="3">
    <source>
        <dbReference type="EMBL" id="WKW13069.1"/>
    </source>
</evidence>
<dbReference type="SMART" id="SM00278">
    <property type="entry name" value="HhH1"/>
    <property type="match status" value="2"/>
</dbReference>
<dbReference type="RefSeq" id="WP_367885931.1">
    <property type="nucleotide sequence ID" value="NZ_CP130612.1"/>
</dbReference>
<proteinExistence type="predicted"/>
<reference evidence="3" key="1">
    <citation type="submission" date="2023-07" db="EMBL/GenBank/DDBJ databases">
        <authorList>
            <person name="Haufschild T."/>
            <person name="Kallscheuer N."/>
            <person name="Hammer J."/>
            <person name="Kohn T."/>
            <person name="Kabuu M."/>
            <person name="Jogler M."/>
            <person name="Wohfarth N."/>
            <person name="Heuer A."/>
            <person name="Rohde M."/>
            <person name="van Teeseling M.C.F."/>
            <person name="Jogler C."/>
        </authorList>
    </citation>
    <scope>NUCLEOTIDE SEQUENCE</scope>
    <source>
        <strain evidence="3">Strain 138</strain>
        <strain evidence="4">Strain 318</strain>
    </source>
</reference>
<evidence type="ECO:0000256" key="1">
    <source>
        <dbReference type="SAM" id="MobiDB-lite"/>
    </source>
</evidence>
<dbReference type="AlphaFoldDB" id="A0AA49JW99"/>
<feature type="region of interest" description="Disordered" evidence="1">
    <location>
        <begin position="54"/>
        <end position="81"/>
    </location>
</feature>
<dbReference type="GO" id="GO:0015627">
    <property type="term" value="C:type II protein secretion system complex"/>
    <property type="evidence" value="ECO:0007669"/>
    <property type="project" value="TreeGrafter"/>
</dbReference>
<dbReference type="Gene3D" id="1.10.150.320">
    <property type="entry name" value="Photosystem II 12 kDa extrinsic protein"/>
    <property type="match status" value="1"/>
</dbReference>
<dbReference type="PROSITE" id="PS51318">
    <property type="entry name" value="TAT"/>
    <property type="match status" value="1"/>
</dbReference>
<sequence length="158" mass="15968">MPTPSERRALLFVAAVAALGLGVRGLRVVAAGQGPATPAAALAAQIAAVDSAVSTGGRPRRAKAAPPRTGPQALKAPQAPLSRDSAVLDVDQADVDALDRLPGIGPALARRIVEDREANGPFGSVDGLQRVRGIGPALAARLAPLVTFSGVPRQAPTR</sequence>
<gene>
    <name evidence="3" type="ORF">Strain138_002383</name>
    <name evidence="4" type="ORF">Strain318_002382</name>
</gene>
<keyword evidence="5" id="KW-1185">Reference proteome</keyword>
<evidence type="ECO:0000259" key="2">
    <source>
        <dbReference type="SMART" id="SM00278"/>
    </source>
</evidence>
<organism evidence="3">
    <name type="scientific">Pseudogemmatithrix spongiicola</name>
    <dbReference type="NCBI Taxonomy" id="3062599"/>
    <lineage>
        <taxon>Bacteria</taxon>
        <taxon>Pseudomonadati</taxon>
        <taxon>Gemmatimonadota</taxon>
        <taxon>Gemmatimonadia</taxon>
        <taxon>Gemmatimonadales</taxon>
        <taxon>Gemmatimonadaceae</taxon>
        <taxon>Pseudogemmatithrix</taxon>
    </lineage>
</organism>
<dbReference type="KEGG" id="pspc:Strain318_002382"/>
<feature type="domain" description="Helix-hairpin-helix DNA-binding motif class 1" evidence="2">
    <location>
        <begin position="126"/>
        <end position="145"/>
    </location>
</feature>
<dbReference type="EMBL" id="CP130612">
    <property type="protein sequence ID" value="WKW13069.1"/>
    <property type="molecule type" value="Genomic_DNA"/>
</dbReference>
<dbReference type="InterPro" id="IPR051675">
    <property type="entry name" value="Endo/Exo/Phosphatase_dom_1"/>
</dbReference>
<accession>A0AA49JW99</accession>
<dbReference type="GO" id="GO:0006281">
    <property type="term" value="P:DNA repair"/>
    <property type="evidence" value="ECO:0007669"/>
    <property type="project" value="InterPro"/>
</dbReference>
<protein>
    <submittedName>
        <fullName evidence="3">Helix-hairpin-helix domain-containing protein</fullName>
    </submittedName>
</protein>
<dbReference type="InterPro" id="IPR003583">
    <property type="entry name" value="Hlx-hairpin-Hlx_DNA-bd_motif"/>
</dbReference>
<dbReference type="InterPro" id="IPR010994">
    <property type="entry name" value="RuvA_2-like"/>
</dbReference>
<evidence type="ECO:0000313" key="4">
    <source>
        <dbReference type="EMBL" id="WKW15975.1"/>
    </source>
</evidence>
<name>A0AA49JW99_9BACT</name>
<dbReference type="GO" id="GO:0003677">
    <property type="term" value="F:DNA binding"/>
    <property type="evidence" value="ECO:0007669"/>
    <property type="project" value="InterPro"/>
</dbReference>
<dbReference type="EMBL" id="CP130613">
    <property type="protein sequence ID" value="WKW15975.1"/>
    <property type="molecule type" value="Genomic_DNA"/>
</dbReference>
<dbReference type="Pfam" id="PF12836">
    <property type="entry name" value="HHH_3"/>
    <property type="match status" value="1"/>
</dbReference>
<dbReference type="SUPFAM" id="SSF47781">
    <property type="entry name" value="RuvA domain 2-like"/>
    <property type="match status" value="1"/>
</dbReference>